<dbReference type="EMBL" id="CP060436">
    <property type="protein sequence ID" value="QPM88861.1"/>
    <property type="molecule type" value="Genomic_DNA"/>
</dbReference>
<protein>
    <submittedName>
        <fullName evidence="1">Uncharacterized protein</fullName>
    </submittedName>
</protein>
<dbReference type="PANTHER" id="PTHR43441:SF2">
    <property type="entry name" value="FAMILY ACETYLTRANSFERASE, PUTATIVE (AFU_ORTHOLOGUE AFUA_7G00850)-RELATED"/>
    <property type="match status" value="1"/>
</dbReference>
<organism evidence="1 2">
    <name type="scientific">Pseudooceanicola algae</name>
    <dbReference type="NCBI Taxonomy" id="1537215"/>
    <lineage>
        <taxon>Bacteria</taxon>
        <taxon>Pseudomonadati</taxon>
        <taxon>Pseudomonadota</taxon>
        <taxon>Alphaproteobacteria</taxon>
        <taxon>Rhodobacterales</taxon>
        <taxon>Paracoccaceae</taxon>
        <taxon>Pseudooceanicola</taxon>
    </lineage>
</organism>
<dbReference type="GO" id="GO:0008999">
    <property type="term" value="F:protein-N-terminal-alanine acetyltransferase activity"/>
    <property type="evidence" value="ECO:0007669"/>
    <property type="project" value="TreeGrafter"/>
</dbReference>
<dbReference type="AlphaFoldDB" id="A0A418SH21"/>
<dbReference type="RefSeq" id="WP_119839159.1">
    <property type="nucleotide sequence ID" value="NZ_CP060436.1"/>
</dbReference>
<dbReference type="InterPro" id="IPR051908">
    <property type="entry name" value="Ribosomal_N-acetyltransferase"/>
</dbReference>
<dbReference type="Proteomes" id="UP000283786">
    <property type="component" value="Chromosome"/>
</dbReference>
<sequence>MTTSRPIGPVVPGWRPAMVPPSDLVLTGRLIRLVPLRADRHAAALHGAYGGAGWIWDYMPVGPFATEAEYAAWVRSTETDPATVFFAIESLADGAPVGVASYLNIAPANGSVEVGNIAFAPVLQGRPEATEAMVLMMRWAFSNGYRRYEWKCNALNLPSRRAAQRLGFSFEGVFRQHMVVKGRNRDTAWLAITDAQWPGLSQRFDAWLAPENFDGSGRQITRLSVLTSPLRVASDPAL</sequence>
<name>A0A418SH21_9RHOB</name>
<evidence type="ECO:0000313" key="1">
    <source>
        <dbReference type="EMBL" id="QPM88861.1"/>
    </source>
</evidence>
<accession>A0A418SH21</accession>
<keyword evidence="2" id="KW-1185">Reference proteome</keyword>
<reference evidence="1 2" key="1">
    <citation type="submission" date="2020-08" db="EMBL/GenBank/DDBJ databases">
        <title>Genome sequence of Rhodobacteraceae bacterium Lw-13e.</title>
        <authorList>
            <person name="Poehlein A."/>
            <person name="Wolter L."/>
            <person name="Daniel R."/>
            <person name="Brinkhoff T."/>
        </authorList>
    </citation>
    <scope>NUCLEOTIDE SEQUENCE [LARGE SCALE GENOMIC DNA]</scope>
    <source>
        <strain evidence="1 2">Lw-13e</strain>
    </source>
</reference>
<dbReference type="FunFam" id="3.40.630.30:FF:000047">
    <property type="entry name" value="Acetyltransferase, GNAT family"/>
    <property type="match status" value="1"/>
</dbReference>
<dbReference type="InterPro" id="IPR000182">
    <property type="entry name" value="GNAT_dom"/>
</dbReference>
<dbReference type="OrthoDB" id="5295305at2"/>
<dbReference type="Pfam" id="PF13302">
    <property type="entry name" value="Acetyltransf_3"/>
    <property type="match status" value="1"/>
</dbReference>
<dbReference type="GO" id="GO:0005737">
    <property type="term" value="C:cytoplasm"/>
    <property type="evidence" value="ECO:0007669"/>
    <property type="project" value="TreeGrafter"/>
</dbReference>
<evidence type="ECO:0000313" key="2">
    <source>
        <dbReference type="Proteomes" id="UP000283786"/>
    </source>
</evidence>
<gene>
    <name evidence="1" type="ORF">PSAL_000640</name>
</gene>
<dbReference type="InterPro" id="IPR016181">
    <property type="entry name" value="Acyl_CoA_acyltransferase"/>
</dbReference>
<dbReference type="GO" id="GO:1990189">
    <property type="term" value="F:protein N-terminal-serine acetyltransferase activity"/>
    <property type="evidence" value="ECO:0007669"/>
    <property type="project" value="TreeGrafter"/>
</dbReference>
<dbReference type="CDD" id="cd04301">
    <property type="entry name" value="NAT_SF"/>
    <property type="match status" value="1"/>
</dbReference>
<dbReference type="PANTHER" id="PTHR43441">
    <property type="entry name" value="RIBOSOMAL-PROTEIN-SERINE ACETYLTRANSFERASE"/>
    <property type="match status" value="1"/>
</dbReference>
<dbReference type="KEGG" id="palw:PSAL_000640"/>
<dbReference type="PROSITE" id="PS51186">
    <property type="entry name" value="GNAT"/>
    <property type="match status" value="1"/>
</dbReference>
<proteinExistence type="predicted"/>
<dbReference type="Gene3D" id="3.40.630.30">
    <property type="match status" value="1"/>
</dbReference>
<dbReference type="SUPFAM" id="SSF55729">
    <property type="entry name" value="Acyl-CoA N-acyltransferases (Nat)"/>
    <property type="match status" value="1"/>
</dbReference>